<dbReference type="PANTHER" id="PTHR48049:SF34">
    <property type="entry name" value="UDP-GLYCOSYLTRANSFERASE 79B30-LIKE"/>
    <property type="match status" value="1"/>
</dbReference>
<dbReference type="FunFam" id="3.40.50.2000:FF:000037">
    <property type="entry name" value="Glycosyltransferase"/>
    <property type="match status" value="1"/>
</dbReference>
<protein>
    <recommendedName>
        <fullName evidence="4">Glycosyltransferase</fullName>
        <ecNumber evidence="4">2.4.1.-</ecNumber>
    </recommendedName>
</protein>
<dbReference type="STRING" id="4155.A0A022QKD0"/>
<dbReference type="InterPro" id="IPR035595">
    <property type="entry name" value="UDP_glycos_trans_CS"/>
</dbReference>
<dbReference type="InterPro" id="IPR002213">
    <property type="entry name" value="UDP_glucos_trans"/>
</dbReference>
<dbReference type="eggNOG" id="KOG1192">
    <property type="taxonomic scope" value="Eukaryota"/>
</dbReference>
<evidence type="ECO:0000256" key="1">
    <source>
        <dbReference type="ARBA" id="ARBA00009995"/>
    </source>
</evidence>
<evidence type="ECO:0000256" key="2">
    <source>
        <dbReference type="ARBA" id="ARBA00022679"/>
    </source>
</evidence>
<proteinExistence type="inferred from homology"/>
<evidence type="ECO:0000256" key="3">
    <source>
        <dbReference type="RuleBase" id="RU003718"/>
    </source>
</evidence>
<accession>A0A022QKD0</accession>
<evidence type="ECO:0000313" key="6">
    <source>
        <dbReference type="Proteomes" id="UP000030748"/>
    </source>
</evidence>
<keyword evidence="3" id="KW-0328">Glycosyltransferase</keyword>
<dbReference type="Gene3D" id="3.40.50.2000">
    <property type="entry name" value="Glycogen Phosphorylase B"/>
    <property type="match status" value="2"/>
</dbReference>
<name>A0A022QKD0_ERYGU</name>
<dbReference type="PROSITE" id="PS00375">
    <property type="entry name" value="UDPGT"/>
    <property type="match status" value="1"/>
</dbReference>
<gene>
    <name evidence="5" type="ORF">MIMGU_mgv1a006905mg</name>
</gene>
<dbReference type="CDD" id="cd03784">
    <property type="entry name" value="GT1_Gtf-like"/>
    <property type="match status" value="1"/>
</dbReference>
<keyword evidence="2 3" id="KW-0808">Transferase</keyword>
<reference evidence="5 6" key="1">
    <citation type="journal article" date="2013" name="Proc. Natl. Acad. Sci. U.S.A.">
        <title>Fine-scale variation in meiotic recombination in Mimulus inferred from population shotgun sequencing.</title>
        <authorList>
            <person name="Hellsten U."/>
            <person name="Wright K.M."/>
            <person name="Jenkins J."/>
            <person name="Shu S."/>
            <person name="Yuan Y."/>
            <person name="Wessler S.R."/>
            <person name="Schmutz J."/>
            <person name="Willis J.H."/>
            <person name="Rokhsar D.S."/>
        </authorList>
    </citation>
    <scope>NUCLEOTIDE SEQUENCE [LARGE SCALE GENOMIC DNA]</scope>
    <source>
        <strain evidence="6">cv. DUN x IM62</strain>
    </source>
</reference>
<organism evidence="5 6">
    <name type="scientific">Erythranthe guttata</name>
    <name type="common">Yellow monkey flower</name>
    <name type="synonym">Mimulus guttatus</name>
    <dbReference type="NCBI Taxonomy" id="4155"/>
    <lineage>
        <taxon>Eukaryota</taxon>
        <taxon>Viridiplantae</taxon>
        <taxon>Streptophyta</taxon>
        <taxon>Embryophyta</taxon>
        <taxon>Tracheophyta</taxon>
        <taxon>Spermatophyta</taxon>
        <taxon>Magnoliopsida</taxon>
        <taxon>eudicotyledons</taxon>
        <taxon>Gunneridae</taxon>
        <taxon>Pentapetalae</taxon>
        <taxon>asterids</taxon>
        <taxon>lamiids</taxon>
        <taxon>Lamiales</taxon>
        <taxon>Phrymaceae</taxon>
        <taxon>Erythranthe</taxon>
    </lineage>
</organism>
<keyword evidence="6" id="KW-1185">Reference proteome</keyword>
<dbReference type="InterPro" id="IPR050481">
    <property type="entry name" value="UDP-glycosyltransf_plant"/>
</dbReference>
<comment type="similarity">
    <text evidence="1 3">Belongs to the UDP-glycosyltransferase family.</text>
</comment>
<dbReference type="Proteomes" id="UP000030748">
    <property type="component" value="Unassembled WGS sequence"/>
</dbReference>
<dbReference type="Pfam" id="PF00201">
    <property type="entry name" value="UDPGT"/>
    <property type="match status" value="1"/>
</dbReference>
<evidence type="ECO:0000313" key="5">
    <source>
        <dbReference type="EMBL" id="EYU28029.1"/>
    </source>
</evidence>
<dbReference type="EC" id="2.4.1.-" evidence="4"/>
<dbReference type="SUPFAM" id="SSF53756">
    <property type="entry name" value="UDP-Glycosyltransferase/glycogen phosphorylase"/>
    <property type="match status" value="1"/>
</dbReference>
<dbReference type="GO" id="GO:0035251">
    <property type="term" value="F:UDP-glucosyltransferase activity"/>
    <property type="evidence" value="ECO:0000318"/>
    <property type="project" value="GO_Central"/>
</dbReference>
<dbReference type="EMBL" id="KI631456">
    <property type="protein sequence ID" value="EYU28029.1"/>
    <property type="molecule type" value="Genomic_DNA"/>
</dbReference>
<sequence length="426" mass="47234">MADTANKLTIFMYPWFAMGHITPYLLTANKLAERGHKITLVIPPKAQSKLGQLNLHPDLVHLRPISIPKVEGLPAHIETSNDATVLEQQLLRHALDLTAPTVKSLLCDVKPDLVISDFAYWLPGLARRMQIKSVHFSAVSPAAMGFMFTGGTSPTEDDLHFPLSIKLYKHTARDLEWFKTAKEMGSGITMEQRLTTAISESDAVCFKTCSEIEGAYVRFLENKLKKPILLTGPLLPNPQSSSTDLDEKWANWLNKFTPKTLTGFPFLIALRPPVGFDTIEEALPNGFTERVRERGFVHGGWVPQQLILKHTAVGCFVTHCGYGSMWEGLMSECRLVALPHVADQYVQARLLSGVLKVAVEVEKGDEDGLFTKEGVCGAVMAAMAEESGVGEEVVVNHEKWRGILGSEGFQDSYFDAFVENLRKLLD</sequence>
<dbReference type="AlphaFoldDB" id="A0A022QKD0"/>
<dbReference type="PANTHER" id="PTHR48049">
    <property type="entry name" value="GLYCOSYLTRANSFERASE"/>
    <property type="match status" value="1"/>
</dbReference>
<evidence type="ECO:0000256" key="4">
    <source>
        <dbReference type="RuleBase" id="RU362057"/>
    </source>
</evidence>